<keyword evidence="3" id="KW-1185">Reference proteome</keyword>
<dbReference type="PANTHER" id="PTHR47691">
    <property type="entry name" value="REGULATOR-RELATED"/>
    <property type="match status" value="1"/>
</dbReference>
<dbReference type="InterPro" id="IPR027417">
    <property type="entry name" value="P-loop_NTPase"/>
</dbReference>
<dbReference type="PANTHER" id="PTHR47691:SF3">
    <property type="entry name" value="HTH-TYPE TRANSCRIPTIONAL REGULATOR RV0890C-RELATED"/>
    <property type="match status" value="1"/>
</dbReference>
<sequence>MTTVIYPSVLAAKTNATVSVVLTPTPTSPTSPPHPLKDIQIANELKQWQKVLKEKRAGFHKVGRDLFEPTDYADFSAYLKLLATRYSRKPVAKVIDGFANRLGHLQSFAQAISSMAQADDTATLVWGGLQIILECAVRHSSHLQDTIDILSELNDAMIPLFEHSTILYGDVPELHYPLRDMFSDFADYCIKTAEYLSRPAWLNFLRSPIDSKPQARLKALKQSIEKNSGKLSRAIDKVHREGEVLHRNEMLKGKLARGGPSAHPAASSISSSFKPVFPIETGRPTRNYKFCGRSEILKELSSVLKPPQPGDPAPKGKAVARGAACCVIHGLGGIGKTQTALEYAYAYETDYDAIFWLRSETEAELSASYSAIAVKLRLRELFTPAGSSQGSASSGADENMNIEAAREWLETTDKRWLLVFDNVEDIESIQRFIPRSSTARGSIVITTQRPNFEQITETFRKIPLPSLSSSESIELLFKYLERDSRGDEETSKAFEITNIVGGLPLAITTISGSIHMTNLTVAEFLTHIKRSDNIWGKTETTRVQGYERSLGSVFELALDKLPENSRKLINLLGFLNPDSVPEDMLLDGRDLPGLEFLGSPDELTAMLADLKLRQLVQREPSGPNGPFLSLHRSLQLSILHMLSQEPDTRLRIFRQALDLIRKQLPPPSETQGFEHSMFAKYKVYVPQLISLHTHSLWPEPKIQLDLDFAKIAIDIGTYLWRAGQFNECDSMLQTAEDILESAKLPKDHVLFSDIDDVLGVICDRSGALRRDDALRRRLRAVGIREKVFAEIPPDKVTLKDKIRLYNAHANLACTYIHHEDFDEANRLMEECLKQYLTWGTEDELPFEYSKYYHHSAIAILAQGRVKEALVRAERSVELQERDPSPLRLLGIAYKCRHAIILYYAGEVDKSIAVLEECIARFKLAAGNTNTQTLDTYLLLAGIHMQKGEYIQAKEYLEHCLKPAHRAGWSEVGIAMAEFRMADVKTKLEGTAAGEPHAKIAQEAREKYLAHPDAGKHFKGIEGDPQAIHDQMLCFWHGRFTGKITQASCKAAVAGKGLPGLY</sequence>
<dbReference type="EMBL" id="MU865914">
    <property type="protein sequence ID" value="KAK4455289.1"/>
    <property type="molecule type" value="Genomic_DNA"/>
</dbReference>
<dbReference type="PRINTS" id="PR00364">
    <property type="entry name" value="DISEASERSIST"/>
</dbReference>
<dbReference type="Pfam" id="PF25000">
    <property type="entry name" value="DUF7779"/>
    <property type="match status" value="1"/>
</dbReference>
<dbReference type="Gene3D" id="1.25.40.10">
    <property type="entry name" value="Tetratricopeptide repeat domain"/>
    <property type="match status" value="2"/>
</dbReference>
<reference evidence="2" key="1">
    <citation type="journal article" date="2023" name="Mol. Phylogenet. Evol.">
        <title>Genome-scale phylogeny and comparative genomics of the fungal order Sordariales.</title>
        <authorList>
            <person name="Hensen N."/>
            <person name="Bonometti L."/>
            <person name="Westerberg I."/>
            <person name="Brannstrom I.O."/>
            <person name="Guillou S."/>
            <person name="Cros-Aarteil S."/>
            <person name="Calhoun S."/>
            <person name="Haridas S."/>
            <person name="Kuo A."/>
            <person name="Mondo S."/>
            <person name="Pangilinan J."/>
            <person name="Riley R."/>
            <person name="LaButti K."/>
            <person name="Andreopoulos B."/>
            <person name="Lipzen A."/>
            <person name="Chen C."/>
            <person name="Yan M."/>
            <person name="Daum C."/>
            <person name="Ng V."/>
            <person name="Clum A."/>
            <person name="Steindorff A."/>
            <person name="Ohm R.A."/>
            <person name="Martin F."/>
            <person name="Silar P."/>
            <person name="Natvig D.O."/>
            <person name="Lalanne C."/>
            <person name="Gautier V."/>
            <person name="Ament-Velasquez S.L."/>
            <person name="Kruys A."/>
            <person name="Hutchinson M.I."/>
            <person name="Powell A.J."/>
            <person name="Barry K."/>
            <person name="Miller A.N."/>
            <person name="Grigoriev I.V."/>
            <person name="Debuchy R."/>
            <person name="Gladieux P."/>
            <person name="Hiltunen Thoren M."/>
            <person name="Johannesson H."/>
        </authorList>
    </citation>
    <scope>NUCLEOTIDE SEQUENCE</scope>
    <source>
        <strain evidence="2">PSN243</strain>
    </source>
</reference>
<accession>A0AAV9H5R4</accession>
<dbReference type="AlphaFoldDB" id="A0AAV9H5R4"/>
<dbReference type="GO" id="GO:0043531">
    <property type="term" value="F:ADP binding"/>
    <property type="evidence" value="ECO:0007669"/>
    <property type="project" value="InterPro"/>
</dbReference>
<comment type="caution">
    <text evidence="2">The sequence shown here is derived from an EMBL/GenBank/DDBJ whole genome shotgun (WGS) entry which is preliminary data.</text>
</comment>
<dbReference type="Proteomes" id="UP001321760">
    <property type="component" value="Unassembled WGS sequence"/>
</dbReference>
<evidence type="ECO:0000313" key="2">
    <source>
        <dbReference type="EMBL" id="KAK4455289.1"/>
    </source>
</evidence>
<feature type="domain" description="DUF7779" evidence="1">
    <location>
        <begin position="557"/>
        <end position="645"/>
    </location>
</feature>
<evidence type="ECO:0000259" key="1">
    <source>
        <dbReference type="Pfam" id="PF25000"/>
    </source>
</evidence>
<protein>
    <recommendedName>
        <fullName evidence="1">DUF7779 domain-containing protein</fullName>
    </recommendedName>
</protein>
<evidence type="ECO:0000313" key="3">
    <source>
        <dbReference type="Proteomes" id="UP001321760"/>
    </source>
</evidence>
<reference evidence="2" key="2">
    <citation type="submission" date="2023-05" db="EMBL/GenBank/DDBJ databases">
        <authorList>
            <consortium name="Lawrence Berkeley National Laboratory"/>
            <person name="Steindorff A."/>
            <person name="Hensen N."/>
            <person name="Bonometti L."/>
            <person name="Westerberg I."/>
            <person name="Brannstrom I.O."/>
            <person name="Guillou S."/>
            <person name="Cros-Aarteil S."/>
            <person name="Calhoun S."/>
            <person name="Haridas S."/>
            <person name="Kuo A."/>
            <person name="Mondo S."/>
            <person name="Pangilinan J."/>
            <person name="Riley R."/>
            <person name="Labutti K."/>
            <person name="Andreopoulos B."/>
            <person name="Lipzen A."/>
            <person name="Chen C."/>
            <person name="Yanf M."/>
            <person name="Daum C."/>
            <person name="Ng V."/>
            <person name="Clum A."/>
            <person name="Ohm R."/>
            <person name="Martin F."/>
            <person name="Silar P."/>
            <person name="Natvig D."/>
            <person name="Lalanne C."/>
            <person name="Gautier V."/>
            <person name="Ament-Velasquez S.L."/>
            <person name="Kruys A."/>
            <person name="Hutchinson M.I."/>
            <person name="Powell A.J."/>
            <person name="Barry K."/>
            <person name="Miller A.N."/>
            <person name="Grigoriev I.V."/>
            <person name="Debuchy R."/>
            <person name="Gladieux P."/>
            <person name="Thoren M.H."/>
            <person name="Johannesson H."/>
        </authorList>
    </citation>
    <scope>NUCLEOTIDE SEQUENCE</scope>
    <source>
        <strain evidence="2">PSN243</strain>
    </source>
</reference>
<organism evidence="2 3">
    <name type="scientific">Podospora aff. communis PSN243</name>
    <dbReference type="NCBI Taxonomy" id="3040156"/>
    <lineage>
        <taxon>Eukaryota</taxon>
        <taxon>Fungi</taxon>
        <taxon>Dikarya</taxon>
        <taxon>Ascomycota</taxon>
        <taxon>Pezizomycotina</taxon>
        <taxon>Sordariomycetes</taxon>
        <taxon>Sordariomycetidae</taxon>
        <taxon>Sordariales</taxon>
        <taxon>Podosporaceae</taxon>
        <taxon>Podospora</taxon>
    </lineage>
</organism>
<dbReference type="SUPFAM" id="SSF52540">
    <property type="entry name" value="P-loop containing nucleoside triphosphate hydrolases"/>
    <property type="match status" value="1"/>
</dbReference>
<proteinExistence type="predicted"/>
<name>A0AAV9H5R4_9PEZI</name>
<dbReference type="SUPFAM" id="SSF48452">
    <property type="entry name" value="TPR-like"/>
    <property type="match status" value="2"/>
</dbReference>
<gene>
    <name evidence="2" type="ORF">QBC34DRAFT_389706</name>
</gene>
<dbReference type="Gene3D" id="3.40.50.300">
    <property type="entry name" value="P-loop containing nucleotide triphosphate hydrolases"/>
    <property type="match status" value="1"/>
</dbReference>
<dbReference type="InterPro" id="IPR011990">
    <property type="entry name" value="TPR-like_helical_dom_sf"/>
</dbReference>
<dbReference type="InterPro" id="IPR056681">
    <property type="entry name" value="DUF7779"/>
</dbReference>